<feature type="transmembrane region" description="Helical" evidence="1">
    <location>
        <begin position="68"/>
        <end position="89"/>
    </location>
</feature>
<dbReference type="EMBL" id="AP028907">
    <property type="protein sequence ID" value="BES82696.1"/>
    <property type="molecule type" value="Genomic_DNA"/>
</dbReference>
<accession>A0ABM8IYS7</accession>
<dbReference type="RefSeq" id="WP_338250258.1">
    <property type="nucleotide sequence ID" value="NZ_AP028907.1"/>
</dbReference>
<name>A0ABM8IYS7_9CREN</name>
<proteinExistence type="predicted"/>
<dbReference type="Proteomes" id="UP001341135">
    <property type="component" value="Chromosome"/>
</dbReference>
<gene>
    <name evidence="2" type="ORF">PABY_22630</name>
</gene>
<feature type="transmembrane region" description="Helical" evidence="1">
    <location>
        <begin position="101"/>
        <end position="123"/>
    </location>
</feature>
<organism evidence="2 3">
    <name type="scientific">Pyrodictium abyssi</name>
    <dbReference type="NCBI Taxonomy" id="54256"/>
    <lineage>
        <taxon>Archaea</taxon>
        <taxon>Thermoproteota</taxon>
        <taxon>Thermoprotei</taxon>
        <taxon>Desulfurococcales</taxon>
        <taxon>Pyrodictiaceae</taxon>
        <taxon>Pyrodictium</taxon>
    </lineage>
</organism>
<keyword evidence="1" id="KW-1133">Transmembrane helix</keyword>
<evidence type="ECO:0000313" key="3">
    <source>
        <dbReference type="Proteomes" id="UP001341135"/>
    </source>
</evidence>
<keyword evidence="1" id="KW-0812">Transmembrane</keyword>
<protein>
    <submittedName>
        <fullName evidence="2">Uncharacterized protein</fullName>
    </submittedName>
</protein>
<evidence type="ECO:0000313" key="2">
    <source>
        <dbReference type="EMBL" id="BES82696.1"/>
    </source>
</evidence>
<feature type="transmembrane region" description="Helical" evidence="1">
    <location>
        <begin position="38"/>
        <end position="56"/>
    </location>
</feature>
<evidence type="ECO:0000256" key="1">
    <source>
        <dbReference type="SAM" id="Phobius"/>
    </source>
</evidence>
<keyword evidence="3" id="KW-1185">Reference proteome</keyword>
<sequence>MALKPGSKANIAVPSGALLLSAAGLLLGRSPAGSTAGLVAGIAGSLLVGLGFAAVARPRAGAASLGAVGALTASLASFTAAAAGALVLASALLDASWPVDLAMMLLVSSWLLGSAGLIVYGYAVYQGAGSPTGQLYMASALLLLAAPLVGSPIPAFVVLAAAGASGFKPIARGTDKASTTSISGREDGG</sequence>
<keyword evidence="1" id="KW-0472">Membrane</keyword>
<dbReference type="GeneID" id="89290268"/>
<reference evidence="2 3" key="1">
    <citation type="submission" date="2023-09" db="EMBL/GenBank/DDBJ databases">
        <title>Pyrofollis japonicus gen. nov. sp. nov., a novel member of the family Pyrodictiaceae isolated from the Iheya North hydrothermal field.</title>
        <authorList>
            <person name="Miyazaki U."/>
            <person name="Sanari M."/>
            <person name="Tame A."/>
            <person name="Kitajima M."/>
            <person name="Okamoto A."/>
            <person name="Sawayama S."/>
            <person name="Miyazaki J."/>
            <person name="Takai K."/>
            <person name="Nakagawa S."/>
        </authorList>
    </citation>
    <scope>NUCLEOTIDE SEQUENCE [LARGE SCALE GENOMIC DNA]</scope>
    <source>
        <strain evidence="2 3">AV2</strain>
    </source>
</reference>
<feature type="transmembrane region" description="Helical" evidence="1">
    <location>
        <begin position="135"/>
        <end position="162"/>
    </location>
</feature>